<gene>
    <name evidence="12" type="ORF">M422DRAFT_236210</name>
</gene>
<dbReference type="InterPro" id="IPR036412">
    <property type="entry name" value="HAD-like_sf"/>
</dbReference>
<dbReference type="PANTHER" id="PTHR43520">
    <property type="entry name" value="ATP7, ISOFORM B"/>
    <property type="match status" value="1"/>
</dbReference>
<keyword evidence="6 10" id="KW-0067">ATP-binding</keyword>
<dbReference type="InterPro" id="IPR023214">
    <property type="entry name" value="HAD_sf"/>
</dbReference>
<evidence type="ECO:0000259" key="11">
    <source>
        <dbReference type="PROSITE" id="PS50846"/>
    </source>
</evidence>
<dbReference type="SUPFAM" id="SSF81665">
    <property type="entry name" value="Calcium ATPase, transmembrane domain M"/>
    <property type="match status" value="1"/>
</dbReference>
<dbReference type="Proteomes" id="UP000054279">
    <property type="component" value="Unassembled WGS sequence"/>
</dbReference>
<keyword evidence="4 10" id="KW-0479">Metal-binding</keyword>
<dbReference type="HOGENOM" id="CLU_001771_0_1_1"/>
<feature type="transmembrane region" description="Helical" evidence="10">
    <location>
        <begin position="237"/>
        <end position="262"/>
    </location>
</feature>
<evidence type="ECO:0000256" key="5">
    <source>
        <dbReference type="ARBA" id="ARBA00022741"/>
    </source>
</evidence>
<evidence type="ECO:0000256" key="7">
    <source>
        <dbReference type="ARBA" id="ARBA00022967"/>
    </source>
</evidence>
<feature type="domain" description="HMA" evidence="11">
    <location>
        <begin position="74"/>
        <end position="139"/>
    </location>
</feature>
<dbReference type="PROSITE" id="PS50846">
    <property type="entry name" value="HMA_2"/>
    <property type="match status" value="1"/>
</dbReference>
<dbReference type="PANTHER" id="PTHR43520:SF32">
    <property type="entry name" value="COPPER RESISTANCE P-TYPE ATPASE (EUROFUNG)"/>
    <property type="match status" value="1"/>
</dbReference>
<keyword evidence="7" id="KW-1278">Translocase</keyword>
<keyword evidence="5 10" id="KW-0547">Nucleotide-binding</keyword>
<dbReference type="GO" id="GO:0016887">
    <property type="term" value="F:ATP hydrolysis activity"/>
    <property type="evidence" value="ECO:0007669"/>
    <property type="project" value="InterPro"/>
</dbReference>
<dbReference type="GO" id="GO:0005507">
    <property type="term" value="F:copper ion binding"/>
    <property type="evidence" value="ECO:0007669"/>
    <property type="project" value="TreeGrafter"/>
</dbReference>
<dbReference type="SUPFAM" id="SSF55008">
    <property type="entry name" value="HMA, heavy metal-associated domain"/>
    <property type="match status" value="2"/>
</dbReference>
<reference evidence="12 13" key="1">
    <citation type="submission" date="2014-06" db="EMBL/GenBank/DDBJ databases">
        <title>Evolutionary Origins and Diversification of the Mycorrhizal Mutualists.</title>
        <authorList>
            <consortium name="DOE Joint Genome Institute"/>
            <consortium name="Mycorrhizal Genomics Consortium"/>
            <person name="Kohler A."/>
            <person name="Kuo A."/>
            <person name="Nagy L.G."/>
            <person name="Floudas D."/>
            <person name="Copeland A."/>
            <person name="Barry K.W."/>
            <person name="Cichocki N."/>
            <person name="Veneault-Fourrey C."/>
            <person name="LaButti K."/>
            <person name="Lindquist E.A."/>
            <person name="Lipzen A."/>
            <person name="Lundell T."/>
            <person name="Morin E."/>
            <person name="Murat C."/>
            <person name="Riley R."/>
            <person name="Ohm R."/>
            <person name="Sun H."/>
            <person name="Tunlid A."/>
            <person name="Henrissat B."/>
            <person name="Grigoriev I.V."/>
            <person name="Hibbett D.S."/>
            <person name="Martin F."/>
        </authorList>
    </citation>
    <scope>NUCLEOTIDE SEQUENCE [LARGE SCALE GENOMIC DNA]</scope>
    <source>
        <strain evidence="12 13">SS14</strain>
    </source>
</reference>
<keyword evidence="3 10" id="KW-0812">Transmembrane</keyword>
<dbReference type="Gene3D" id="3.40.1110.10">
    <property type="entry name" value="Calcium-transporting ATPase, cytoplasmic domain N"/>
    <property type="match status" value="1"/>
</dbReference>
<feature type="transmembrane region" description="Helical" evidence="10">
    <location>
        <begin position="340"/>
        <end position="358"/>
    </location>
</feature>
<dbReference type="Pfam" id="PF00702">
    <property type="entry name" value="Hydrolase"/>
    <property type="match status" value="1"/>
</dbReference>
<dbReference type="PROSITE" id="PS00154">
    <property type="entry name" value="ATPASE_E1_E2"/>
    <property type="match status" value="1"/>
</dbReference>
<dbReference type="AlphaFoldDB" id="A0A0C9TD88"/>
<evidence type="ECO:0000256" key="2">
    <source>
        <dbReference type="ARBA" id="ARBA00006024"/>
    </source>
</evidence>
<keyword evidence="9 10" id="KW-0472">Membrane</keyword>
<dbReference type="GO" id="GO:0043682">
    <property type="term" value="F:P-type divalent copper transporter activity"/>
    <property type="evidence" value="ECO:0007669"/>
    <property type="project" value="TreeGrafter"/>
</dbReference>
<protein>
    <recommendedName>
        <fullName evidence="11">HMA domain-containing protein</fullName>
    </recommendedName>
</protein>
<evidence type="ECO:0000256" key="9">
    <source>
        <dbReference type="ARBA" id="ARBA00023136"/>
    </source>
</evidence>
<dbReference type="GO" id="GO:0005524">
    <property type="term" value="F:ATP binding"/>
    <property type="evidence" value="ECO:0007669"/>
    <property type="project" value="UniProtKB-UniRule"/>
</dbReference>
<evidence type="ECO:0000256" key="3">
    <source>
        <dbReference type="ARBA" id="ARBA00022692"/>
    </source>
</evidence>
<dbReference type="Pfam" id="PF00122">
    <property type="entry name" value="E1-E2_ATPase"/>
    <property type="match status" value="1"/>
</dbReference>
<dbReference type="PROSITE" id="PS01229">
    <property type="entry name" value="COF_2"/>
    <property type="match status" value="1"/>
</dbReference>
<evidence type="ECO:0000313" key="12">
    <source>
        <dbReference type="EMBL" id="KIJ27193.1"/>
    </source>
</evidence>
<evidence type="ECO:0000256" key="1">
    <source>
        <dbReference type="ARBA" id="ARBA00004141"/>
    </source>
</evidence>
<dbReference type="InterPro" id="IPR018303">
    <property type="entry name" value="ATPase_P-typ_P_site"/>
</dbReference>
<dbReference type="Pfam" id="PF00403">
    <property type="entry name" value="HMA"/>
    <property type="match status" value="1"/>
</dbReference>
<dbReference type="SFLD" id="SFLDF00027">
    <property type="entry name" value="p-type_atpase"/>
    <property type="match status" value="1"/>
</dbReference>
<dbReference type="OrthoDB" id="432719at2759"/>
<accession>A0A0C9TD88</accession>
<feature type="transmembrane region" description="Helical" evidence="10">
    <location>
        <begin position="282"/>
        <end position="304"/>
    </location>
</feature>
<keyword evidence="8 10" id="KW-1133">Transmembrane helix</keyword>
<feature type="transmembrane region" description="Helical" evidence="10">
    <location>
        <begin position="933"/>
        <end position="954"/>
    </location>
</feature>
<feature type="transmembrane region" description="Helical" evidence="10">
    <location>
        <begin position="530"/>
        <end position="552"/>
    </location>
</feature>
<dbReference type="PRINTS" id="PR00119">
    <property type="entry name" value="CATATPASE"/>
</dbReference>
<dbReference type="SFLD" id="SFLDS00003">
    <property type="entry name" value="Haloacid_Dehalogenase"/>
    <property type="match status" value="1"/>
</dbReference>
<dbReference type="InterPro" id="IPR044492">
    <property type="entry name" value="P_typ_ATPase_HD_dom"/>
</dbReference>
<dbReference type="SFLD" id="SFLDG00002">
    <property type="entry name" value="C1.7:_P-type_atpase_like"/>
    <property type="match status" value="1"/>
</dbReference>
<evidence type="ECO:0000256" key="10">
    <source>
        <dbReference type="RuleBase" id="RU362081"/>
    </source>
</evidence>
<dbReference type="InterPro" id="IPR023298">
    <property type="entry name" value="ATPase_P-typ_TM_dom_sf"/>
</dbReference>
<dbReference type="InterPro" id="IPR006121">
    <property type="entry name" value="HMA_dom"/>
</dbReference>
<dbReference type="NCBIfam" id="TIGR01494">
    <property type="entry name" value="ATPase_P-type"/>
    <property type="match status" value="1"/>
</dbReference>
<feature type="transmembrane region" description="Helical" evidence="10">
    <location>
        <begin position="572"/>
        <end position="595"/>
    </location>
</feature>
<dbReference type="SUPFAM" id="SSF81653">
    <property type="entry name" value="Calcium ATPase, transduction domain A"/>
    <property type="match status" value="1"/>
</dbReference>
<comment type="subcellular location">
    <subcellularLocation>
        <location evidence="1">Membrane</location>
        <topology evidence="1">Multi-pass membrane protein</topology>
    </subcellularLocation>
</comment>
<keyword evidence="13" id="KW-1185">Reference proteome</keyword>
<dbReference type="Gene3D" id="2.70.150.10">
    <property type="entry name" value="Calcium-transporting ATPase, cytoplasmic transduction domain A"/>
    <property type="match status" value="1"/>
</dbReference>
<dbReference type="NCBIfam" id="TIGR01525">
    <property type="entry name" value="ATPase-IB_hvy"/>
    <property type="match status" value="1"/>
</dbReference>
<feature type="transmembrane region" description="Helical" evidence="10">
    <location>
        <begin position="373"/>
        <end position="392"/>
    </location>
</feature>
<dbReference type="InterPro" id="IPR036163">
    <property type="entry name" value="HMA_dom_sf"/>
</dbReference>
<dbReference type="InterPro" id="IPR059000">
    <property type="entry name" value="ATPase_P-type_domA"/>
</dbReference>
<sequence length="1007" mass="108046">MTCSSCTSAVIRAMEGVPLVTYPSVDLLGNSGSVVVPSKEDGERVKNEIEDAGFDCIIVDVQEQQQATKRPATYKFVFSIEGMTCSSCTSAVIRAMEGVPSVTFPSVDLLGNSGSVVVLSKEDGERVKNEIEDAGFDCIVVDVQEQQVSMKSERSKSESRSVTLRVDGIIDHHVLSYTPLRVDNPTTVVTYIPDVPSFTIRTILSDISSLKFRPVPQSAVSVEDRAAVARLREERRILALLITAGVFAIPTFIIAVLGSSLLPKTHPFRLRLETPVWGNASLGTVVLFALVTPVQLGVGSFFYARAWKNVKAVWRPRRASENVFRLWIQRLFRWGSMDSLVGLGTGVGYVASLALMILDIRTKPVKGKMGGELGWFDSSVFLMFFILCGRFLESLTRHRTSSAISALSATLPSTGLLISSVKSPPEEVSTLLLEIGDTVLVPVGSSPPLDGILADNAQETCFSESSLTGEAVPVPKRPGDLLFAGTINEGPNAALMKVTSLPGHTMLDGIVGVVRDAMGRKAGIEKIADVLTGWFVPFVVGVAGLTFAIWSLRGYLHNLPSQWEDSGRGGGWSLFALQFGVAVLVVACPCGIGLAGPTAQMVGLGLAARHGVLSNGGGEAFHALSNGVDAVVMDKTGTITQGNICVGEKDVRVFSTAEREREVLRIVCAMLRAAEGASTHPVAVGVKQWCENQLQEINLDIIPSVELVSTREIPGRGLLATLLIKPSQAVGTPSSDQSEETLITTDTSANNLLEGWKISGKSVVLVSGRIIAIEGEDNLHTILAHLGVHDPPRTEAAILVSELRQLGIDTWMLTGDNEITARSIANRVGIESNRVIAGALPGDKQTWVKRVQDGELEDSNLPKKRKLVAFVGDGINDAPALAQADVSFAMGSGSSIALSTASFTLLSRTSPLLSILTIHHIAYITRRKIWTNFVWACVYNVCLMPLAAGAFYAINGKRITLPPVWASAAMALSSVSVVSNSLLLKWRYKEPAVVRKWRSSDKVGVEV</sequence>
<evidence type="ECO:0000256" key="8">
    <source>
        <dbReference type="ARBA" id="ARBA00022989"/>
    </source>
</evidence>
<dbReference type="InterPro" id="IPR008250">
    <property type="entry name" value="ATPase_P-typ_transduc_dom_A_sf"/>
</dbReference>
<dbReference type="InterPro" id="IPR027256">
    <property type="entry name" value="P-typ_ATPase_IB"/>
</dbReference>
<proteinExistence type="inferred from homology"/>
<evidence type="ECO:0000313" key="13">
    <source>
        <dbReference type="Proteomes" id="UP000054279"/>
    </source>
</evidence>
<dbReference type="InterPro" id="IPR023299">
    <property type="entry name" value="ATPase_P-typ_cyto_dom_N"/>
</dbReference>
<dbReference type="Gene3D" id="3.30.70.100">
    <property type="match status" value="2"/>
</dbReference>
<feature type="transmembrane region" description="Helical" evidence="10">
    <location>
        <begin position="966"/>
        <end position="986"/>
    </location>
</feature>
<evidence type="ECO:0000256" key="4">
    <source>
        <dbReference type="ARBA" id="ARBA00022723"/>
    </source>
</evidence>
<organism evidence="12 13">
    <name type="scientific">Sphaerobolus stellatus (strain SS14)</name>
    <dbReference type="NCBI Taxonomy" id="990650"/>
    <lineage>
        <taxon>Eukaryota</taxon>
        <taxon>Fungi</taxon>
        <taxon>Dikarya</taxon>
        <taxon>Basidiomycota</taxon>
        <taxon>Agaricomycotina</taxon>
        <taxon>Agaricomycetes</taxon>
        <taxon>Phallomycetidae</taxon>
        <taxon>Geastrales</taxon>
        <taxon>Sphaerobolaceae</taxon>
        <taxon>Sphaerobolus</taxon>
    </lineage>
</organism>
<dbReference type="CDD" id="cd00371">
    <property type="entry name" value="HMA"/>
    <property type="match status" value="2"/>
</dbReference>
<dbReference type="GO" id="GO:0016020">
    <property type="term" value="C:membrane"/>
    <property type="evidence" value="ECO:0007669"/>
    <property type="project" value="UniProtKB-SubCell"/>
</dbReference>
<name>A0A0C9TD88_SPHS4</name>
<dbReference type="SUPFAM" id="SSF81660">
    <property type="entry name" value="Metal cation-transporting ATPase, ATP-binding domain N"/>
    <property type="match status" value="1"/>
</dbReference>
<evidence type="ECO:0000256" key="6">
    <source>
        <dbReference type="ARBA" id="ARBA00022840"/>
    </source>
</evidence>
<dbReference type="Gene3D" id="3.40.50.1000">
    <property type="entry name" value="HAD superfamily/HAD-like"/>
    <property type="match status" value="1"/>
</dbReference>
<dbReference type="SUPFAM" id="SSF56784">
    <property type="entry name" value="HAD-like"/>
    <property type="match status" value="1"/>
</dbReference>
<dbReference type="InterPro" id="IPR001757">
    <property type="entry name" value="P_typ_ATPase"/>
</dbReference>
<dbReference type="EMBL" id="KN837344">
    <property type="protein sequence ID" value="KIJ27193.1"/>
    <property type="molecule type" value="Genomic_DNA"/>
</dbReference>
<dbReference type="GO" id="GO:0055070">
    <property type="term" value="P:copper ion homeostasis"/>
    <property type="evidence" value="ECO:0007669"/>
    <property type="project" value="TreeGrafter"/>
</dbReference>
<comment type="similarity">
    <text evidence="2 10">Belongs to the cation transport ATPase (P-type) (TC 3.A.3) family. Type IB subfamily.</text>
</comment>